<keyword evidence="2" id="KW-1185">Reference proteome</keyword>
<accession>A0A366DN17</accession>
<reference evidence="1 2" key="1">
    <citation type="submission" date="2018-06" db="EMBL/GenBank/DDBJ databases">
        <title>Genomic Encyclopedia of Type Strains, Phase IV (KMG-IV): sequencing the most valuable type-strain genomes for metagenomic binning, comparative biology and taxonomic classification.</title>
        <authorList>
            <person name="Goeker M."/>
        </authorList>
    </citation>
    <scope>NUCLEOTIDE SEQUENCE [LARGE SCALE GENOMIC DNA]</scope>
    <source>
        <strain evidence="1 2">DSM 44599</strain>
    </source>
</reference>
<dbReference type="Proteomes" id="UP000252586">
    <property type="component" value="Unassembled WGS sequence"/>
</dbReference>
<name>A0A366DN17_9NOCA</name>
<evidence type="ECO:0000313" key="2">
    <source>
        <dbReference type="Proteomes" id="UP000252586"/>
    </source>
</evidence>
<evidence type="ECO:0000313" key="1">
    <source>
        <dbReference type="EMBL" id="RBO91315.1"/>
    </source>
</evidence>
<proteinExistence type="predicted"/>
<dbReference type="OrthoDB" id="4574998at2"/>
<organism evidence="1 2">
    <name type="scientific">Nocardia puris</name>
    <dbReference type="NCBI Taxonomy" id="208602"/>
    <lineage>
        <taxon>Bacteria</taxon>
        <taxon>Bacillati</taxon>
        <taxon>Actinomycetota</taxon>
        <taxon>Actinomycetes</taxon>
        <taxon>Mycobacteriales</taxon>
        <taxon>Nocardiaceae</taxon>
        <taxon>Nocardia</taxon>
    </lineage>
</organism>
<protein>
    <submittedName>
        <fullName evidence="1">Uncharacterized protein</fullName>
    </submittedName>
</protein>
<sequence length="190" mass="21728">MTEPYREHTIDRDGSTYRLAWFQDEDSDSPREWDCSARLLVYEARGFRPLLDEIGTDTPEARALKHVLQQYGHTDEDKVTRAFSLWRAITGASVQLVTGAIHCWREEFAFFALANDDKTAHAEAREYEQWIAGEVARYELHGPGGELIAAVGGWYSEDDAEYCWRAELEEFHAERLRQTRCVGAGLIGVI</sequence>
<gene>
    <name evidence="1" type="ORF">DFR74_10417</name>
</gene>
<dbReference type="STRING" id="1210090.GCA_001613185_00922"/>
<dbReference type="EMBL" id="QNRE01000004">
    <property type="protein sequence ID" value="RBO91315.1"/>
    <property type="molecule type" value="Genomic_DNA"/>
</dbReference>
<dbReference type="RefSeq" id="WP_067503779.1">
    <property type="nucleotide sequence ID" value="NZ_QNRE01000004.1"/>
</dbReference>
<comment type="caution">
    <text evidence="1">The sequence shown here is derived from an EMBL/GenBank/DDBJ whole genome shotgun (WGS) entry which is preliminary data.</text>
</comment>
<dbReference type="AlphaFoldDB" id="A0A366DN17"/>